<gene>
    <name evidence="3" type="primary">PCMP-E88</name>
    <name evidence="3" type="ORF">KSP40_PGU009145</name>
</gene>
<keyword evidence="4" id="KW-1185">Reference proteome</keyword>
<dbReference type="InterPro" id="IPR051222">
    <property type="entry name" value="PPR/CCM1_RNA-binding"/>
</dbReference>
<proteinExistence type="predicted"/>
<name>A0ABR2MZW4_9ASPA</name>
<dbReference type="Gene3D" id="1.25.40.10">
    <property type="entry name" value="Tetratricopeptide repeat domain"/>
    <property type="match status" value="1"/>
</dbReference>
<dbReference type="PROSITE" id="PS51375">
    <property type="entry name" value="PPR"/>
    <property type="match status" value="2"/>
</dbReference>
<evidence type="ECO:0000313" key="4">
    <source>
        <dbReference type="Proteomes" id="UP001412067"/>
    </source>
</evidence>
<reference evidence="3 4" key="1">
    <citation type="journal article" date="2022" name="Nat. Plants">
        <title>Genomes of leafy and leafless Platanthera orchids illuminate the evolution of mycoheterotrophy.</title>
        <authorList>
            <person name="Li M.H."/>
            <person name="Liu K.W."/>
            <person name="Li Z."/>
            <person name="Lu H.C."/>
            <person name="Ye Q.L."/>
            <person name="Zhang D."/>
            <person name="Wang J.Y."/>
            <person name="Li Y.F."/>
            <person name="Zhong Z.M."/>
            <person name="Liu X."/>
            <person name="Yu X."/>
            <person name="Liu D.K."/>
            <person name="Tu X.D."/>
            <person name="Liu B."/>
            <person name="Hao Y."/>
            <person name="Liao X.Y."/>
            <person name="Jiang Y.T."/>
            <person name="Sun W.H."/>
            <person name="Chen J."/>
            <person name="Chen Y.Q."/>
            <person name="Ai Y."/>
            <person name="Zhai J.W."/>
            <person name="Wu S.S."/>
            <person name="Zhou Z."/>
            <person name="Hsiao Y.Y."/>
            <person name="Wu W.L."/>
            <person name="Chen Y.Y."/>
            <person name="Lin Y.F."/>
            <person name="Hsu J.L."/>
            <person name="Li C.Y."/>
            <person name="Wang Z.W."/>
            <person name="Zhao X."/>
            <person name="Zhong W.Y."/>
            <person name="Ma X.K."/>
            <person name="Ma L."/>
            <person name="Huang J."/>
            <person name="Chen G.Z."/>
            <person name="Huang M.Z."/>
            <person name="Huang L."/>
            <person name="Peng D.H."/>
            <person name="Luo Y.B."/>
            <person name="Zou S.Q."/>
            <person name="Chen S.P."/>
            <person name="Lan S."/>
            <person name="Tsai W.C."/>
            <person name="Van de Peer Y."/>
            <person name="Liu Z.J."/>
        </authorList>
    </citation>
    <scope>NUCLEOTIDE SEQUENCE [LARGE SCALE GENOMIC DNA]</scope>
    <source>
        <strain evidence="3">Lor288</strain>
    </source>
</reference>
<dbReference type="Pfam" id="PF13041">
    <property type="entry name" value="PPR_2"/>
    <property type="match status" value="1"/>
</dbReference>
<evidence type="ECO:0000313" key="3">
    <source>
        <dbReference type="EMBL" id="KAK8969735.1"/>
    </source>
</evidence>
<sequence length="179" mass="19657">MPASAALRPRLILHTLFFRSNTNNPSFDLSDDGDSAAADKTKMKDAAKGCKILPPPYYSFSKKPVIEGATPDVVAHTAVIEAYANASGHSNEAIRTFDHMLASSVFPNAYTYAILVKGLARDSKISEARKYRFEMMSKGIWHNAPYSTLQLLHLQPPNSPASFHPPEVSGFDLPQFFIG</sequence>
<evidence type="ECO:0000256" key="2">
    <source>
        <dbReference type="PROSITE-ProRule" id="PRU00708"/>
    </source>
</evidence>
<feature type="repeat" description="PPR" evidence="2">
    <location>
        <begin position="108"/>
        <end position="142"/>
    </location>
</feature>
<evidence type="ECO:0000256" key="1">
    <source>
        <dbReference type="ARBA" id="ARBA00022737"/>
    </source>
</evidence>
<keyword evidence="1" id="KW-0677">Repeat</keyword>
<dbReference type="Proteomes" id="UP001412067">
    <property type="component" value="Unassembled WGS sequence"/>
</dbReference>
<protein>
    <submittedName>
        <fullName evidence="3">Pentatricopeptide repeat-containing protein</fullName>
    </submittedName>
</protein>
<dbReference type="PANTHER" id="PTHR47942">
    <property type="entry name" value="TETRATRICOPEPTIDE REPEAT (TPR)-LIKE SUPERFAMILY PROTEIN-RELATED"/>
    <property type="match status" value="1"/>
</dbReference>
<organism evidence="3 4">
    <name type="scientific">Platanthera guangdongensis</name>
    <dbReference type="NCBI Taxonomy" id="2320717"/>
    <lineage>
        <taxon>Eukaryota</taxon>
        <taxon>Viridiplantae</taxon>
        <taxon>Streptophyta</taxon>
        <taxon>Embryophyta</taxon>
        <taxon>Tracheophyta</taxon>
        <taxon>Spermatophyta</taxon>
        <taxon>Magnoliopsida</taxon>
        <taxon>Liliopsida</taxon>
        <taxon>Asparagales</taxon>
        <taxon>Orchidaceae</taxon>
        <taxon>Orchidoideae</taxon>
        <taxon>Orchideae</taxon>
        <taxon>Orchidinae</taxon>
        <taxon>Platanthera</taxon>
    </lineage>
</organism>
<comment type="caution">
    <text evidence="3">The sequence shown here is derived from an EMBL/GenBank/DDBJ whole genome shotgun (WGS) entry which is preliminary data.</text>
</comment>
<dbReference type="NCBIfam" id="TIGR00756">
    <property type="entry name" value="PPR"/>
    <property type="match status" value="1"/>
</dbReference>
<dbReference type="EMBL" id="JBBWWR010000003">
    <property type="protein sequence ID" value="KAK8969735.1"/>
    <property type="molecule type" value="Genomic_DNA"/>
</dbReference>
<dbReference type="InterPro" id="IPR002885">
    <property type="entry name" value="PPR_rpt"/>
</dbReference>
<dbReference type="InterPro" id="IPR011990">
    <property type="entry name" value="TPR-like_helical_dom_sf"/>
</dbReference>
<feature type="repeat" description="PPR" evidence="2">
    <location>
        <begin position="72"/>
        <end position="107"/>
    </location>
</feature>
<accession>A0ABR2MZW4</accession>
<dbReference type="PANTHER" id="PTHR47942:SF67">
    <property type="entry name" value="TETRATRICOPEPTIDE REPEAT (TPR)-LIKE SUPERFAMILY PROTEIN"/>
    <property type="match status" value="1"/>
</dbReference>